<dbReference type="Proteomes" id="UP000784294">
    <property type="component" value="Unassembled WGS sequence"/>
</dbReference>
<dbReference type="EMBL" id="CAAALY010003756">
    <property type="protein sequence ID" value="VEL08363.1"/>
    <property type="molecule type" value="Genomic_DNA"/>
</dbReference>
<accession>A0A3S5CHB8</accession>
<evidence type="ECO:0000313" key="1">
    <source>
        <dbReference type="EMBL" id="VEL08363.1"/>
    </source>
</evidence>
<protein>
    <submittedName>
        <fullName evidence="1">Uncharacterized protein</fullName>
    </submittedName>
</protein>
<dbReference type="AlphaFoldDB" id="A0A3S5CHB8"/>
<gene>
    <name evidence="1" type="ORF">PXEA_LOCUS1803</name>
</gene>
<reference evidence="1" key="1">
    <citation type="submission" date="2018-11" db="EMBL/GenBank/DDBJ databases">
        <authorList>
            <consortium name="Pathogen Informatics"/>
        </authorList>
    </citation>
    <scope>NUCLEOTIDE SEQUENCE</scope>
</reference>
<evidence type="ECO:0000313" key="2">
    <source>
        <dbReference type="Proteomes" id="UP000784294"/>
    </source>
</evidence>
<name>A0A3S5CHB8_9PLAT</name>
<keyword evidence="2" id="KW-1185">Reference proteome</keyword>
<organism evidence="1 2">
    <name type="scientific">Protopolystoma xenopodis</name>
    <dbReference type="NCBI Taxonomy" id="117903"/>
    <lineage>
        <taxon>Eukaryota</taxon>
        <taxon>Metazoa</taxon>
        <taxon>Spiralia</taxon>
        <taxon>Lophotrochozoa</taxon>
        <taxon>Platyhelminthes</taxon>
        <taxon>Monogenea</taxon>
        <taxon>Polyopisthocotylea</taxon>
        <taxon>Polystomatidea</taxon>
        <taxon>Polystomatidae</taxon>
        <taxon>Protopolystoma</taxon>
    </lineage>
</organism>
<proteinExistence type="predicted"/>
<comment type="caution">
    <text evidence="1">The sequence shown here is derived from an EMBL/GenBank/DDBJ whole genome shotgun (WGS) entry which is preliminary data.</text>
</comment>
<sequence length="212" mass="22123">MLGITQGGLLTPRPQAITGAGYRLAPFPGPGVGDSTQLPDGQKRIGSGIIGLSTTPNPNSANLFSGNPITNSASLLPLGMSSSMKLRLPNCAVPGATVGPLESQSRMTTSTLLDPYHFAYPTRGVISYTLHQAFDGTYTSASLSRLLNEQSAPDILTSPPTPSAPNTFGCSDSLSSTRNQMPLATAISGRPSDVFNRLTSCTQNSPNLMRLV</sequence>